<evidence type="ECO:0000313" key="1">
    <source>
        <dbReference type="EMBL" id="KAH9644859.1"/>
    </source>
</evidence>
<protein>
    <submittedName>
        <fullName evidence="1">Uncharacterized protein</fullName>
    </submittedName>
</protein>
<proteinExistence type="predicted"/>
<name>A0A922MXZ6_SPOEX</name>
<reference evidence="1" key="1">
    <citation type="journal article" date="2021" name="G3 (Bethesda)">
        <title>Genome and transcriptome analysis of the beet armyworm Spodoptera exigua reveals targets for pest control. .</title>
        <authorList>
            <person name="Simon S."/>
            <person name="Breeschoten T."/>
            <person name="Jansen H.J."/>
            <person name="Dirks R.P."/>
            <person name="Schranz M.E."/>
            <person name="Ros V.I.D."/>
        </authorList>
    </citation>
    <scope>NUCLEOTIDE SEQUENCE</scope>
    <source>
        <strain evidence="1">TB_SE_WUR_2020</strain>
    </source>
</reference>
<gene>
    <name evidence="1" type="ORF">HF086_007947</name>
</gene>
<sequence>MQFTLVIVVNKVKLCPVIEEPVKPIVYEYLTLIFCFVSADEHRSAGGSWEEPVSAVRNTPLRRSQRLNSTLDSR</sequence>
<dbReference type="Proteomes" id="UP000814243">
    <property type="component" value="Unassembled WGS sequence"/>
</dbReference>
<accession>A0A922MXZ6</accession>
<comment type="caution">
    <text evidence="1">The sequence shown here is derived from an EMBL/GenBank/DDBJ whole genome shotgun (WGS) entry which is preliminary data.</text>
</comment>
<evidence type="ECO:0000313" key="2">
    <source>
        <dbReference type="Proteomes" id="UP000814243"/>
    </source>
</evidence>
<dbReference type="AlphaFoldDB" id="A0A922MXZ6"/>
<organism evidence="1 2">
    <name type="scientific">Spodoptera exigua</name>
    <name type="common">Beet armyworm</name>
    <name type="synonym">Noctua fulgens</name>
    <dbReference type="NCBI Taxonomy" id="7107"/>
    <lineage>
        <taxon>Eukaryota</taxon>
        <taxon>Metazoa</taxon>
        <taxon>Ecdysozoa</taxon>
        <taxon>Arthropoda</taxon>
        <taxon>Hexapoda</taxon>
        <taxon>Insecta</taxon>
        <taxon>Pterygota</taxon>
        <taxon>Neoptera</taxon>
        <taxon>Endopterygota</taxon>
        <taxon>Lepidoptera</taxon>
        <taxon>Glossata</taxon>
        <taxon>Ditrysia</taxon>
        <taxon>Noctuoidea</taxon>
        <taxon>Noctuidae</taxon>
        <taxon>Amphipyrinae</taxon>
        <taxon>Spodoptera</taxon>
    </lineage>
</organism>
<dbReference type="EMBL" id="JACEFF010000062">
    <property type="protein sequence ID" value="KAH9644859.1"/>
    <property type="molecule type" value="Genomic_DNA"/>
</dbReference>